<organism evidence="4">
    <name type="scientific">Cupriavidus necator</name>
    <name type="common">Alcaligenes eutrophus</name>
    <name type="synonym">Ralstonia eutropha</name>
    <dbReference type="NCBI Taxonomy" id="106590"/>
    <lineage>
        <taxon>Bacteria</taxon>
        <taxon>Pseudomonadati</taxon>
        <taxon>Pseudomonadota</taxon>
        <taxon>Betaproteobacteria</taxon>
        <taxon>Burkholderiales</taxon>
        <taxon>Burkholderiaceae</taxon>
        <taxon>Cupriavidus</taxon>
    </lineage>
</organism>
<proteinExistence type="predicted"/>
<dbReference type="SUPFAM" id="SSF53474">
    <property type="entry name" value="alpha/beta-Hydrolases"/>
    <property type="match status" value="1"/>
</dbReference>
<dbReference type="PANTHER" id="PTHR43798">
    <property type="entry name" value="MONOACYLGLYCEROL LIPASE"/>
    <property type="match status" value="1"/>
</dbReference>
<reference evidence="4" key="1">
    <citation type="submission" date="2016-09" db="EMBL/GenBank/DDBJ databases">
        <authorList>
            <person name="Capua I."/>
            <person name="De Benedictis P."/>
            <person name="Joannis T."/>
            <person name="Lombin L.H."/>
            <person name="Cattoli G."/>
        </authorList>
    </citation>
    <scope>NUCLEOTIDE SEQUENCE</scope>
    <source>
        <strain evidence="4">B9</strain>
    </source>
</reference>
<dbReference type="InterPro" id="IPR000639">
    <property type="entry name" value="Epox_hydrolase-like"/>
</dbReference>
<dbReference type="RefSeq" id="WP_340524465.1">
    <property type="nucleotide sequence ID" value="NZ_FMSH01000166.1"/>
</dbReference>
<protein>
    <submittedName>
        <fullName evidence="4">Hydrolase or acyltransferase</fullName>
        <ecNumber evidence="4">3.-.-.-</ecNumber>
    </submittedName>
</protein>
<keyword evidence="4" id="KW-0808">Transferase</keyword>
<dbReference type="EC" id="3.-.-.-" evidence="4"/>
<name>A0A1K0JKI7_CUPNE</name>
<dbReference type="InterPro" id="IPR029058">
    <property type="entry name" value="AB_hydrolase_fold"/>
</dbReference>
<sequence>MDAPDSAPAGPASPPFASHPARGALPGWRETGQGRPLLLLHGWSVTGEAFDGQRALALAGFRVIAPDHAGHGLSRERDGTTITALARDVAGLVAHLGLADAVVAGWSMGAMVAWALLRDHPGLPLAAVGSIDMTPRLVTDPAWPHGLHGHYEIAHATQMAARIRADWPRLAPSVALGMWSAGRRPEGAAMQRIAHMAGQCDAAALAALWEDMARQDFRETLRGTARPLFHLYGEASRLYAPAVGAATLALRPGAGFSVVAGAGHSPHMEQPQAFNAALLDLIARAASGQHAVSPEAERGQQQ</sequence>
<feature type="domain" description="AB hydrolase-1" evidence="3">
    <location>
        <begin position="37"/>
        <end position="277"/>
    </location>
</feature>
<evidence type="ECO:0000313" key="4">
    <source>
        <dbReference type="EMBL" id="SCU75712.1"/>
    </source>
</evidence>
<dbReference type="GO" id="GO:0016746">
    <property type="term" value="F:acyltransferase activity"/>
    <property type="evidence" value="ECO:0007669"/>
    <property type="project" value="UniProtKB-KW"/>
</dbReference>
<dbReference type="PRINTS" id="PR00412">
    <property type="entry name" value="EPOXHYDRLASE"/>
</dbReference>
<dbReference type="GO" id="GO:0016020">
    <property type="term" value="C:membrane"/>
    <property type="evidence" value="ECO:0007669"/>
    <property type="project" value="TreeGrafter"/>
</dbReference>
<dbReference type="InterPro" id="IPR000073">
    <property type="entry name" value="AB_hydrolase_1"/>
</dbReference>
<keyword evidence="1 4" id="KW-0378">Hydrolase</keyword>
<evidence type="ECO:0000256" key="2">
    <source>
        <dbReference type="SAM" id="MobiDB-lite"/>
    </source>
</evidence>
<keyword evidence="4" id="KW-0012">Acyltransferase</keyword>
<dbReference type="Pfam" id="PF12697">
    <property type="entry name" value="Abhydrolase_6"/>
    <property type="match status" value="1"/>
</dbReference>
<feature type="compositionally biased region" description="Low complexity" evidence="2">
    <location>
        <begin position="1"/>
        <end position="21"/>
    </location>
</feature>
<dbReference type="PANTHER" id="PTHR43798:SF31">
    <property type="entry name" value="AB HYDROLASE SUPERFAMILY PROTEIN YCLE"/>
    <property type="match status" value="1"/>
</dbReference>
<accession>A0A1K0JKI7</accession>
<dbReference type="InterPro" id="IPR050266">
    <property type="entry name" value="AB_hydrolase_sf"/>
</dbReference>
<gene>
    <name evidence="4" type="ORF">CNECB9_2480011</name>
</gene>
<dbReference type="EMBL" id="FMSH01000166">
    <property type="protein sequence ID" value="SCU75712.1"/>
    <property type="molecule type" value="Genomic_DNA"/>
</dbReference>
<dbReference type="Gene3D" id="3.40.50.1820">
    <property type="entry name" value="alpha/beta hydrolase"/>
    <property type="match status" value="1"/>
</dbReference>
<evidence type="ECO:0000259" key="3">
    <source>
        <dbReference type="Pfam" id="PF12697"/>
    </source>
</evidence>
<dbReference type="AlphaFoldDB" id="A0A1K0JKI7"/>
<dbReference type="GO" id="GO:0016787">
    <property type="term" value="F:hydrolase activity"/>
    <property type="evidence" value="ECO:0007669"/>
    <property type="project" value="UniProtKB-KW"/>
</dbReference>
<evidence type="ECO:0000256" key="1">
    <source>
        <dbReference type="ARBA" id="ARBA00022801"/>
    </source>
</evidence>
<feature type="region of interest" description="Disordered" evidence="2">
    <location>
        <begin position="1"/>
        <end position="28"/>
    </location>
</feature>